<gene>
    <name evidence="1" type="ORF">TNIN_323481</name>
</gene>
<sequence>MRHHFYGRGLQHSETVLSLKEQCKAIGLDNEILDLIDTGVLDRKMIWFSNEVYFWLSNQMNIQNGNIWEPFYPEFVSAKLLHQKVKIWAARCESDIIRPFYLSQQSKSMLMRQC</sequence>
<comment type="caution">
    <text evidence="1">The sequence shown here is derived from an EMBL/GenBank/DDBJ whole genome shotgun (WGS) entry which is preliminary data.</text>
</comment>
<reference evidence="1" key="1">
    <citation type="submission" date="2020-08" db="EMBL/GenBank/DDBJ databases">
        <title>Multicomponent nature underlies the extraordinary mechanical properties of spider dragline silk.</title>
        <authorList>
            <person name="Kono N."/>
            <person name="Nakamura H."/>
            <person name="Mori M."/>
            <person name="Yoshida Y."/>
            <person name="Ohtoshi R."/>
            <person name="Malay A.D."/>
            <person name="Moran D.A.P."/>
            <person name="Tomita M."/>
            <person name="Numata K."/>
            <person name="Arakawa K."/>
        </authorList>
    </citation>
    <scope>NUCLEOTIDE SEQUENCE</scope>
</reference>
<evidence type="ECO:0000313" key="1">
    <source>
        <dbReference type="EMBL" id="GFY42780.1"/>
    </source>
</evidence>
<dbReference type="Proteomes" id="UP000886998">
    <property type="component" value="Unassembled WGS sequence"/>
</dbReference>
<accession>A0A8X7BT17</accession>
<dbReference type="EMBL" id="BMAV01003307">
    <property type="protein sequence ID" value="GFY42780.1"/>
    <property type="molecule type" value="Genomic_DNA"/>
</dbReference>
<proteinExistence type="predicted"/>
<keyword evidence="2" id="KW-1185">Reference proteome</keyword>
<evidence type="ECO:0000313" key="2">
    <source>
        <dbReference type="Proteomes" id="UP000886998"/>
    </source>
</evidence>
<name>A0A8X7BT17_9ARAC</name>
<organism evidence="1 2">
    <name type="scientific">Trichonephila inaurata madagascariensis</name>
    <dbReference type="NCBI Taxonomy" id="2747483"/>
    <lineage>
        <taxon>Eukaryota</taxon>
        <taxon>Metazoa</taxon>
        <taxon>Ecdysozoa</taxon>
        <taxon>Arthropoda</taxon>
        <taxon>Chelicerata</taxon>
        <taxon>Arachnida</taxon>
        <taxon>Araneae</taxon>
        <taxon>Araneomorphae</taxon>
        <taxon>Entelegynae</taxon>
        <taxon>Araneoidea</taxon>
        <taxon>Nephilidae</taxon>
        <taxon>Trichonephila</taxon>
        <taxon>Trichonephila inaurata</taxon>
    </lineage>
</organism>
<dbReference type="OrthoDB" id="6436543at2759"/>
<dbReference type="AlphaFoldDB" id="A0A8X7BT17"/>
<protein>
    <submittedName>
        <fullName evidence="1">Uncharacterized protein</fullName>
    </submittedName>
</protein>